<dbReference type="EMBL" id="JACHJC010000001">
    <property type="protein sequence ID" value="MBB5113464.1"/>
    <property type="molecule type" value="Genomic_DNA"/>
</dbReference>
<keyword evidence="2" id="KW-1185">Reference proteome</keyword>
<sequence>MARIDWGYASPEAIAAMNAYGMGDAAIGKPEGTTQAAYDSWMAYYHEHGRNSRYGTGVNLEGWKNEVRAEHPEWIEAREWYDKNVLDINGWRNLVKEYKANITDPSNVKPPAFTDKPDWIDETKTPTNSGFTPPGINPTFKGDTASTSGVAVNTAALEWFANEVLGRITGPGNVLLTTVDQLNAVDPRPGAFARAEVLRQAVVGATAQDGGVKGDTKDMLVDMNTALLAVQHALLKMAAQYKNLEELNSLTTEKLTEVMGDSFKGLDNLSTYGQKIIKTDGN</sequence>
<name>A0ABR6MEF8_MICEC</name>
<protein>
    <recommendedName>
        <fullName evidence="3">Excreted virulence factor EspC, type VII ESX diderm</fullName>
    </recommendedName>
</protein>
<evidence type="ECO:0008006" key="3">
    <source>
        <dbReference type="Google" id="ProtNLM"/>
    </source>
</evidence>
<gene>
    <name evidence="1" type="ORF">FHU28_003303</name>
</gene>
<organism evidence="1 2">
    <name type="scientific">Micromonospora echinospora</name>
    <name type="common">Micromonospora purpurea</name>
    <dbReference type="NCBI Taxonomy" id="1877"/>
    <lineage>
        <taxon>Bacteria</taxon>
        <taxon>Bacillati</taxon>
        <taxon>Actinomycetota</taxon>
        <taxon>Actinomycetes</taxon>
        <taxon>Micromonosporales</taxon>
        <taxon>Micromonosporaceae</taxon>
        <taxon>Micromonospora</taxon>
    </lineage>
</organism>
<comment type="caution">
    <text evidence="1">The sequence shown here is derived from an EMBL/GenBank/DDBJ whole genome shotgun (WGS) entry which is preliminary data.</text>
</comment>
<evidence type="ECO:0000313" key="1">
    <source>
        <dbReference type="EMBL" id="MBB5113464.1"/>
    </source>
</evidence>
<reference evidence="1 2" key="1">
    <citation type="submission" date="2020-08" db="EMBL/GenBank/DDBJ databases">
        <title>Sequencing the genomes of 1000 actinobacteria strains.</title>
        <authorList>
            <person name="Klenk H.-P."/>
        </authorList>
    </citation>
    <scope>NUCLEOTIDE SEQUENCE [LARGE SCALE GENOMIC DNA]</scope>
    <source>
        <strain evidence="1 2">DSM 43036</strain>
    </source>
</reference>
<evidence type="ECO:0000313" key="2">
    <source>
        <dbReference type="Proteomes" id="UP000618986"/>
    </source>
</evidence>
<accession>A0ABR6MEF8</accession>
<proteinExistence type="predicted"/>
<dbReference type="Proteomes" id="UP000618986">
    <property type="component" value="Unassembled WGS sequence"/>
</dbReference>